<keyword evidence="1" id="KW-0028">Amino-acid biosynthesis</keyword>
<name>A0A5E4ZE05_9BURK</name>
<dbReference type="GO" id="GO:0005524">
    <property type="term" value="F:ATP binding"/>
    <property type="evidence" value="ECO:0007669"/>
    <property type="project" value="UniProtKB-KW"/>
</dbReference>
<dbReference type="PANTHER" id="PTHR20861">
    <property type="entry name" value="HOMOSERINE/4-DIPHOSPHOCYTIDYL-2-C-METHYL-D-ERYTHRITOL KINASE"/>
    <property type="match status" value="1"/>
</dbReference>
<evidence type="ECO:0000256" key="4">
    <source>
        <dbReference type="ARBA" id="ARBA00022777"/>
    </source>
</evidence>
<dbReference type="RefSeq" id="WP_150624752.1">
    <property type="nucleotide sequence ID" value="NZ_CABPSM010000038.1"/>
</dbReference>
<dbReference type="Pfam" id="PF00288">
    <property type="entry name" value="GHMP_kinases_N"/>
    <property type="match status" value="1"/>
</dbReference>
<sequence length="313" mass="33327">MLRSYDAPFEFNRPTIPSGIIPIGRASVHAHHGELVQGRFRFRGRLIDALVTLPIAGKGSAATFFPVADSASIKVIPPSRKKAQRAARIALEYLGVCSGGTLVIDSSIPLKWGMGSSTADVVAAVKAVAEATGHRLMESEIAALAVRAEGASDPIMMSAKPCLFAHRDGFVVEILEGAAPAFVVMSVVAHELASGLDTLSLPKIEYTDQEIDLFDAGIATLREAYRSGNLPAIGAVATRSASINQKYRPKPLFDELVEISHRAGALGVQVAHSGSVVGLLFRQPFTSKDLTNIEHALDEISNLNVHDVQLFGL</sequence>
<dbReference type="InterPro" id="IPR013750">
    <property type="entry name" value="GHMP_kinase_C_dom"/>
</dbReference>
<evidence type="ECO:0000256" key="3">
    <source>
        <dbReference type="ARBA" id="ARBA00022741"/>
    </source>
</evidence>
<keyword evidence="5" id="KW-0067">ATP-binding</keyword>
<evidence type="ECO:0000256" key="5">
    <source>
        <dbReference type="ARBA" id="ARBA00022840"/>
    </source>
</evidence>
<dbReference type="AlphaFoldDB" id="A0A5E4ZE05"/>
<reference evidence="8 9" key="1">
    <citation type="submission" date="2019-08" db="EMBL/GenBank/DDBJ databases">
        <authorList>
            <person name="Peeters C."/>
        </authorList>
    </citation>
    <scope>NUCLEOTIDE SEQUENCE [LARGE SCALE GENOMIC DNA]</scope>
    <source>
        <strain evidence="8 9">LMG 31112</strain>
    </source>
</reference>
<proteinExistence type="predicted"/>
<evidence type="ECO:0000313" key="9">
    <source>
        <dbReference type="Proteomes" id="UP000343317"/>
    </source>
</evidence>
<keyword evidence="3" id="KW-0547">Nucleotide-binding</keyword>
<evidence type="ECO:0000256" key="1">
    <source>
        <dbReference type="ARBA" id="ARBA00022605"/>
    </source>
</evidence>
<dbReference type="GO" id="GO:0008652">
    <property type="term" value="P:amino acid biosynthetic process"/>
    <property type="evidence" value="ECO:0007669"/>
    <property type="project" value="UniProtKB-KW"/>
</dbReference>
<dbReference type="Pfam" id="PF08544">
    <property type="entry name" value="GHMP_kinases_C"/>
    <property type="match status" value="1"/>
</dbReference>
<evidence type="ECO:0000259" key="7">
    <source>
        <dbReference type="Pfam" id="PF08544"/>
    </source>
</evidence>
<feature type="domain" description="GHMP kinase C-terminal" evidence="7">
    <location>
        <begin position="222"/>
        <end position="298"/>
    </location>
</feature>
<dbReference type="InterPro" id="IPR020568">
    <property type="entry name" value="Ribosomal_Su5_D2-typ_SF"/>
</dbReference>
<dbReference type="InterPro" id="IPR014721">
    <property type="entry name" value="Ribsml_uS5_D2-typ_fold_subgr"/>
</dbReference>
<evidence type="ECO:0000313" key="8">
    <source>
        <dbReference type="EMBL" id="VVE58917.1"/>
    </source>
</evidence>
<keyword evidence="4 8" id="KW-0418">Kinase</keyword>
<dbReference type="EMBL" id="CABPSM010000038">
    <property type="protein sequence ID" value="VVE58917.1"/>
    <property type="molecule type" value="Genomic_DNA"/>
</dbReference>
<feature type="domain" description="GHMP kinase N-terminal" evidence="6">
    <location>
        <begin position="83"/>
        <end position="151"/>
    </location>
</feature>
<protein>
    <submittedName>
        <fullName evidence="8">L-threonine kinase</fullName>
        <ecNumber evidence="8">2.7.1.177</ecNumber>
    </submittedName>
</protein>
<evidence type="ECO:0000259" key="6">
    <source>
        <dbReference type="Pfam" id="PF00288"/>
    </source>
</evidence>
<evidence type="ECO:0000256" key="2">
    <source>
        <dbReference type="ARBA" id="ARBA00022679"/>
    </source>
</evidence>
<organism evidence="8 9">
    <name type="scientific">Pandoraea horticolens</name>
    <dbReference type="NCBI Taxonomy" id="2508298"/>
    <lineage>
        <taxon>Bacteria</taxon>
        <taxon>Pseudomonadati</taxon>
        <taxon>Pseudomonadota</taxon>
        <taxon>Betaproteobacteria</taxon>
        <taxon>Burkholderiales</taxon>
        <taxon>Burkholderiaceae</taxon>
        <taxon>Pandoraea</taxon>
    </lineage>
</organism>
<keyword evidence="9" id="KW-1185">Reference proteome</keyword>
<gene>
    <name evidence="8" type="primary">pduX</name>
    <name evidence="8" type="ORF">PHO31112_05397</name>
</gene>
<dbReference type="GO" id="GO:0016301">
    <property type="term" value="F:kinase activity"/>
    <property type="evidence" value="ECO:0007669"/>
    <property type="project" value="UniProtKB-KW"/>
</dbReference>
<accession>A0A5E4ZE05</accession>
<dbReference type="InterPro" id="IPR006204">
    <property type="entry name" value="GHMP_kinase_N_dom"/>
</dbReference>
<dbReference type="SUPFAM" id="SSF54211">
    <property type="entry name" value="Ribosomal protein S5 domain 2-like"/>
    <property type="match status" value="1"/>
</dbReference>
<dbReference type="PANTHER" id="PTHR20861:SF1">
    <property type="entry name" value="HOMOSERINE KINASE"/>
    <property type="match status" value="1"/>
</dbReference>
<keyword evidence="2 8" id="KW-0808">Transferase</keyword>
<dbReference type="Gene3D" id="3.30.230.10">
    <property type="match status" value="1"/>
</dbReference>
<dbReference type="EC" id="2.7.1.177" evidence="8"/>
<dbReference type="Proteomes" id="UP000343317">
    <property type="component" value="Unassembled WGS sequence"/>
</dbReference>